<accession>A0ABX1J7J7</accession>
<comment type="caution">
    <text evidence="3">The sequence shown here is derived from an EMBL/GenBank/DDBJ whole genome shotgun (WGS) entry which is preliminary data.</text>
</comment>
<dbReference type="SUPFAM" id="SSF48317">
    <property type="entry name" value="Acid phosphatase/Vanadium-dependent haloperoxidase"/>
    <property type="match status" value="1"/>
</dbReference>
<feature type="transmembrane region" description="Helical" evidence="1">
    <location>
        <begin position="49"/>
        <end position="71"/>
    </location>
</feature>
<evidence type="ECO:0000259" key="2">
    <source>
        <dbReference type="SMART" id="SM00014"/>
    </source>
</evidence>
<dbReference type="InterPro" id="IPR036938">
    <property type="entry name" value="PAP2/HPO_sf"/>
</dbReference>
<feature type="transmembrane region" description="Helical" evidence="1">
    <location>
        <begin position="109"/>
        <end position="130"/>
    </location>
</feature>
<dbReference type="PANTHER" id="PTHR14969:SF13">
    <property type="entry name" value="AT30094P"/>
    <property type="match status" value="1"/>
</dbReference>
<sequence>MTWRARTWAPLVLTAVTGLGAVVLATVVKNLTGRTRPDSWWQLLPETGFSFPSRHTTVATALLLIAAYLLARHTRTHVAVLAWWPGACALAALVAASRVYLGVHWATDVLAAAALGAAWALTVITAHLLLRRRRSVARQGHELPGPGTVTGG</sequence>
<dbReference type="Gene3D" id="1.20.144.10">
    <property type="entry name" value="Phosphatidic acid phosphatase type 2/haloperoxidase"/>
    <property type="match status" value="1"/>
</dbReference>
<dbReference type="Pfam" id="PF01569">
    <property type="entry name" value="PAP2"/>
    <property type="match status" value="1"/>
</dbReference>
<keyword evidence="1" id="KW-0472">Membrane</keyword>
<gene>
    <name evidence="3" type="ORF">HFP15_22380</name>
</gene>
<dbReference type="PANTHER" id="PTHR14969">
    <property type="entry name" value="SPHINGOSINE-1-PHOSPHATE PHOSPHOHYDROLASE"/>
    <property type="match status" value="1"/>
</dbReference>
<dbReference type="EMBL" id="JAAXLS010000016">
    <property type="protein sequence ID" value="NKQ55634.1"/>
    <property type="molecule type" value="Genomic_DNA"/>
</dbReference>
<reference evidence="3 4" key="1">
    <citation type="submission" date="2020-04" db="EMBL/GenBank/DDBJ databases">
        <title>Novel species.</title>
        <authorList>
            <person name="Teo W.F.A."/>
            <person name="Lipun K."/>
            <person name="Srisuk N."/>
            <person name="Duangmal K."/>
        </authorList>
    </citation>
    <scope>NUCLEOTIDE SEQUENCE [LARGE SCALE GENOMIC DNA]</scope>
    <source>
        <strain evidence="3 4">K13G38</strain>
    </source>
</reference>
<dbReference type="Proteomes" id="UP000715441">
    <property type="component" value="Unassembled WGS sequence"/>
</dbReference>
<dbReference type="RefSeq" id="WP_168518667.1">
    <property type="nucleotide sequence ID" value="NZ_JAAXLS010000016.1"/>
</dbReference>
<keyword evidence="4" id="KW-1185">Reference proteome</keyword>
<evidence type="ECO:0000256" key="1">
    <source>
        <dbReference type="SAM" id="Phobius"/>
    </source>
</evidence>
<name>A0ABX1J7J7_9PSEU</name>
<feature type="domain" description="Phosphatidic acid phosphatase type 2/haloperoxidase" evidence="2">
    <location>
        <begin position="12"/>
        <end position="124"/>
    </location>
</feature>
<keyword evidence="1" id="KW-1133">Transmembrane helix</keyword>
<evidence type="ECO:0000313" key="4">
    <source>
        <dbReference type="Proteomes" id="UP000715441"/>
    </source>
</evidence>
<feature type="transmembrane region" description="Helical" evidence="1">
    <location>
        <begin position="78"/>
        <end position="97"/>
    </location>
</feature>
<protein>
    <submittedName>
        <fullName evidence="3">Phosphatase PAP2 family protein</fullName>
    </submittedName>
</protein>
<dbReference type="InterPro" id="IPR000326">
    <property type="entry name" value="PAP2/HPO"/>
</dbReference>
<keyword evidence="1" id="KW-0812">Transmembrane</keyword>
<dbReference type="SMART" id="SM00014">
    <property type="entry name" value="acidPPc"/>
    <property type="match status" value="1"/>
</dbReference>
<organism evidence="3 4">
    <name type="scientific">Amycolatopsis acididurans</name>
    <dbReference type="NCBI Taxonomy" id="2724524"/>
    <lineage>
        <taxon>Bacteria</taxon>
        <taxon>Bacillati</taxon>
        <taxon>Actinomycetota</taxon>
        <taxon>Actinomycetes</taxon>
        <taxon>Pseudonocardiales</taxon>
        <taxon>Pseudonocardiaceae</taxon>
        <taxon>Amycolatopsis</taxon>
    </lineage>
</organism>
<evidence type="ECO:0000313" key="3">
    <source>
        <dbReference type="EMBL" id="NKQ55634.1"/>
    </source>
</evidence>
<proteinExistence type="predicted"/>